<protein>
    <submittedName>
        <fullName evidence="1">Uncharacterized protein</fullName>
    </submittedName>
</protein>
<comment type="caution">
    <text evidence="1">The sequence shown here is derived from an EMBL/GenBank/DDBJ whole genome shotgun (WGS) entry which is preliminary data.</text>
</comment>
<dbReference type="EMBL" id="JAIFRP010005034">
    <property type="protein sequence ID" value="KAK2574755.1"/>
    <property type="molecule type" value="Genomic_DNA"/>
</dbReference>
<evidence type="ECO:0000313" key="1">
    <source>
        <dbReference type="EMBL" id="KAK2574755.1"/>
    </source>
</evidence>
<feature type="non-terminal residue" evidence="1">
    <location>
        <position position="1"/>
    </location>
</feature>
<reference evidence="1" key="2">
    <citation type="journal article" date="2023" name="Commun. Biol.">
        <title>Intrasexual cuticular hydrocarbon dimorphism in a wasp sheds light on hydrocarbon biosynthesis genes in Hymenoptera.</title>
        <authorList>
            <person name="Moris V.C."/>
            <person name="Podsiadlowski L."/>
            <person name="Martin S."/>
            <person name="Oeyen J.P."/>
            <person name="Donath A."/>
            <person name="Petersen M."/>
            <person name="Wilbrandt J."/>
            <person name="Misof B."/>
            <person name="Liedtke D."/>
            <person name="Thamm M."/>
            <person name="Scheiner R."/>
            <person name="Schmitt T."/>
            <person name="Niehuis O."/>
        </authorList>
    </citation>
    <scope>NUCLEOTIDE SEQUENCE</scope>
    <source>
        <strain evidence="1">GBR_01_08_01A</strain>
    </source>
</reference>
<evidence type="ECO:0000313" key="2">
    <source>
        <dbReference type="Proteomes" id="UP001258017"/>
    </source>
</evidence>
<name>A0AAD9R817_9HYME</name>
<proteinExistence type="predicted"/>
<organism evidence="1 2">
    <name type="scientific">Odynerus spinipes</name>
    <dbReference type="NCBI Taxonomy" id="1348599"/>
    <lineage>
        <taxon>Eukaryota</taxon>
        <taxon>Metazoa</taxon>
        <taxon>Ecdysozoa</taxon>
        <taxon>Arthropoda</taxon>
        <taxon>Hexapoda</taxon>
        <taxon>Insecta</taxon>
        <taxon>Pterygota</taxon>
        <taxon>Neoptera</taxon>
        <taxon>Endopterygota</taxon>
        <taxon>Hymenoptera</taxon>
        <taxon>Apocrita</taxon>
        <taxon>Aculeata</taxon>
        <taxon>Vespoidea</taxon>
        <taxon>Vespidae</taxon>
        <taxon>Eumeninae</taxon>
        <taxon>Odynerus</taxon>
    </lineage>
</organism>
<keyword evidence="2" id="KW-1185">Reference proteome</keyword>
<gene>
    <name evidence="1" type="ORF">KPH14_012984</name>
</gene>
<sequence length="45" mass="4961">ECMVSNCNDINVDADVLKNNNYANYGEENDYIGNADSGTEKMIVT</sequence>
<dbReference type="Proteomes" id="UP001258017">
    <property type="component" value="Unassembled WGS sequence"/>
</dbReference>
<dbReference type="AlphaFoldDB" id="A0AAD9R817"/>
<accession>A0AAD9R817</accession>
<reference evidence="1" key="1">
    <citation type="submission" date="2021-08" db="EMBL/GenBank/DDBJ databases">
        <authorList>
            <person name="Misof B."/>
            <person name="Oliver O."/>
            <person name="Podsiadlowski L."/>
            <person name="Donath A."/>
            <person name="Peters R."/>
            <person name="Mayer C."/>
            <person name="Rust J."/>
            <person name="Gunkel S."/>
            <person name="Lesny P."/>
            <person name="Martin S."/>
            <person name="Oeyen J.P."/>
            <person name="Petersen M."/>
            <person name="Panagiotis P."/>
            <person name="Wilbrandt J."/>
            <person name="Tanja T."/>
        </authorList>
    </citation>
    <scope>NUCLEOTIDE SEQUENCE</scope>
    <source>
        <strain evidence="1">GBR_01_08_01A</strain>
        <tissue evidence="1">Thorax + abdomen</tissue>
    </source>
</reference>